<reference evidence="9" key="1">
    <citation type="submission" date="2017-02" db="UniProtKB">
        <authorList>
            <consortium name="WormBaseParasite"/>
        </authorList>
    </citation>
    <scope>IDENTIFICATION</scope>
</reference>
<feature type="transmembrane region" description="Helical" evidence="6">
    <location>
        <begin position="174"/>
        <end position="194"/>
    </location>
</feature>
<feature type="transmembrane region" description="Helical" evidence="6">
    <location>
        <begin position="257"/>
        <end position="276"/>
    </location>
</feature>
<keyword evidence="8" id="KW-1185">Reference proteome</keyword>
<evidence type="ECO:0000313" key="9">
    <source>
        <dbReference type="WBParaSite" id="NBR_0001698001-mRNA-1"/>
    </source>
</evidence>
<feature type="compositionally biased region" description="Pro residues" evidence="5">
    <location>
        <begin position="505"/>
        <end position="551"/>
    </location>
</feature>
<feature type="transmembrane region" description="Helical" evidence="6">
    <location>
        <begin position="461"/>
        <end position="479"/>
    </location>
</feature>
<dbReference type="PANTHER" id="PTHR11662">
    <property type="entry name" value="SOLUTE CARRIER FAMILY 17"/>
    <property type="match status" value="1"/>
</dbReference>
<feature type="transmembrane region" description="Helical" evidence="6">
    <location>
        <begin position="393"/>
        <end position="415"/>
    </location>
</feature>
<proteinExistence type="predicted"/>
<accession>A0A0N4YJ55</accession>
<evidence type="ECO:0000256" key="1">
    <source>
        <dbReference type="ARBA" id="ARBA00004141"/>
    </source>
</evidence>
<dbReference type="EMBL" id="UYSL01022498">
    <property type="protein sequence ID" value="VDL80596.1"/>
    <property type="molecule type" value="Genomic_DNA"/>
</dbReference>
<evidence type="ECO:0000256" key="3">
    <source>
        <dbReference type="ARBA" id="ARBA00022989"/>
    </source>
</evidence>
<dbReference type="OMA" id="WANRKAF"/>
<protein>
    <submittedName>
        <fullName evidence="9">MFS domain-containing protein</fullName>
    </submittedName>
</protein>
<dbReference type="AlphaFoldDB" id="A0A0N4YJ55"/>
<sequence>MSMCFGMLGNITGPMMIGMVTKLEDEQSSESRTITETASCTDQNLTLSLYSEVERGFDVWSDDELSGMGSEDDSVDAKTEKVPYYPLFSPKSTRLLICFMLATGLYATVSMRVNLSMAVVCMVNSTAYATERHVSKTNISSSSPQCQSPNSDSESAAQAGYTGDLLWSPTMQSILFSATFYGGLASIVFAGVLADRCGPKSIGFMFPCLASLVGRWFAAAEKSTVAALYTSGNQIAASTTSLISSYLCTTSFGWPSIFYLYGAVGCVWLALFYLIVTNSPTDNRFISDDEKAYLAEHVKHSKDKSTGVAPIRAMLTCTPLIAAVLCNFTYNLQASLFQAFLPTFLKEELMLPLNTNGFYSMTPFITQLISKNILGILADYLKRHGILGHTRSAKIFQSLGSFGSAVLLIMIATIPSCENPYIALPLLALYGIFFSAGICGFFTCLLCIAPPFSGTITSISMFFGMLGNISGPMMIGMVTKLPKFNLGPIGRPPPPEPPELDEPRPFPLPEPPELFDPRPPPPPEPPELFDPRPPPVPEPPELFDPSPPSCREPPVLDDPSPEPPVVSGLLAPESPPSEPDDPEELSPELAG</sequence>
<feature type="transmembrane region" description="Helical" evidence="6">
    <location>
        <begin position="201"/>
        <end position="218"/>
    </location>
</feature>
<dbReference type="WBParaSite" id="NBR_0001698001-mRNA-1">
    <property type="protein sequence ID" value="NBR_0001698001-mRNA-1"/>
    <property type="gene ID" value="NBR_0001698001"/>
</dbReference>
<evidence type="ECO:0000256" key="6">
    <source>
        <dbReference type="SAM" id="Phobius"/>
    </source>
</evidence>
<reference evidence="7 8" key="2">
    <citation type="submission" date="2018-11" db="EMBL/GenBank/DDBJ databases">
        <authorList>
            <consortium name="Pathogen Informatics"/>
        </authorList>
    </citation>
    <scope>NUCLEOTIDE SEQUENCE [LARGE SCALE GENOMIC DNA]</scope>
</reference>
<feature type="region of interest" description="Disordered" evidence="5">
    <location>
        <begin position="486"/>
        <end position="591"/>
    </location>
</feature>
<dbReference type="InterPro" id="IPR011701">
    <property type="entry name" value="MFS"/>
</dbReference>
<dbReference type="GO" id="GO:0006820">
    <property type="term" value="P:monoatomic anion transport"/>
    <property type="evidence" value="ECO:0007669"/>
    <property type="project" value="TreeGrafter"/>
</dbReference>
<dbReference type="Proteomes" id="UP000271162">
    <property type="component" value="Unassembled WGS sequence"/>
</dbReference>
<feature type="transmembrane region" description="Helical" evidence="6">
    <location>
        <begin position="427"/>
        <end position="449"/>
    </location>
</feature>
<dbReference type="FunFam" id="1.20.1250.20:FF:000355">
    <property type="entry name" value="SLC (SoLute Carrier) homolog"/>
    <property type="match status" value="1"/>
</dbReference>
<keyword evidence="3 6" id="KW-1133">Transmembrane helix</keyword>
<gene>
    <name evidence="7" type="ORF">NBR_LOCUS16983</name>
</gene>
<dbReference type="SUPFAM" id="SSF103473">
    <property type="entry name" value="MFS general substrate transporter"/>
    <property type="match status" value="1"/>
</dbReference>
<comment type="subcellular location">
    <subcellularLocation>
        <location evidence="1">Membrane</location>
        <topology evidence="1">Multi-pass membrane protein</topology>
    </subcellularLocation>
</comment>
<keyword evidence="4 6" id="KW-0472">Membrane</keyword>
<evidence type="ECO:0000256" key="2">
    <source>
        <dbReference type="ARBA" id="ARBA00022692"/>
    </source>
</evidence>
<dbReference type="PANTHER" id="PTHR11662:SF405">
    <property type="entry name" value="PROTEIN CBG12249"/>
    <property type="match status" value="1"/>
</dbReference>
<dbReference type="GO" id="GO:0022857">
    <property type="term" value="F:transmembrane transporter activity"/>
    <property type="evidence" value="ECO:0007669"/>
    <property type="project" value="InterPro"/>
</dbReference>
<evidence type="ECO:0000313" key="7">
    <source>
        <dbReference type="EMBL" id="VDL80596.1"/>
    </source>
</evidence>
<feature type="compositionally biased region" description="Acidic residues" evidence="5">
    <location>
        <begin position="578"/>
        <end position="591"/>
    </location>
</feature>
<dbReference type="STRING" id="27835.A0A0N4YJ55"/>
<name>A0A0N4YJ55_NIPBR</name>
<evidence type="ECO:0000256" key="4">
    <source>
        <dbReference type="ARBA" id="ARBA00023136"/>
    </source>
</evidence>
<dbReference type="InterPro" id="IPR036259">
    <property type="entry name" value="MFS_trans_sf"/>
</dbReference>
<dbReference type="Gene3D" id="1.20.1250.20">
    <property type="entry name" value="MFS general substrate transporter like domains"/>
    <property type="match status" value="1"/>
</dbReference>
<dbReference type="InterPro" id="IPR050382">
    <property type="entry name" value="MFS_Na/Anion_cotransporter"/>
</dbReference>
<organism evidence="9">
    <name type="scientific">Nippostrongylus brasiliensis</name>
    <name type="common">Rat hookworm</name>
    <dbReference type="NCBI Taxonomy" id="27835"/>
    <lineage>
        <taxon>Eukaryota</taxon>
        <taxon>Metazoa</taxon>
        <taxon>Ecdysozoa</taxon>
        <taxon>Nematoda</taxon>
        <taxon>Chromadorea</taxon>
        <taxon>Rhabditida</taxon>
        <taxon>Rhabditina</taxon>
        <taxon>Rhabditomorpha</taxon>
        <taxon>Strongyloidea</taxon>
        <taxon>Heligmosomidae</taxon>
        <taxon>Nippostrongylus</taxon>
    </lineage>
</organism>
<evidence type="ECO:0000256" key="5">
    <source>
        <dbReference type="SAM" id="MobiDB-lite"/>
    </source>
</evidence>
<keyword evidence="2 6" id="KW-0812">Transmembrane</keyword>
<dbReference type="Pfam" id="PF07690">
    <property type="entry name" value="MFS_1"/>
    <property type="match status" value="1"/>
</dbReference>
<evidence type="ECO:0000313" key="8">
    <source>
        <dbReference type="Proteomes" id="UP000271162"/>
    </source>
</evidence>
<dbReference type="GO" id="GO:0016020">
    <property type="term" value="C:membrane"/>
    <property type="evidence" value="ECO:0007669"/>
    <property type="project" value="UniProtKB-SubCell"/>
</dbReference>